<organism evidence="1 2">
    <name type="scientific">Colletotrichum kahawae</name>
    <name type="common">Coffee berry disease fungus</name>
    <dbReference type="NCBI Taxonomy" id="34407"/>
    <lineage>
        <taxon>Eukaryota</taxon>
        <taxon>Fungi</taxon>
        <taxon>Dikarya</taxon>
        <taxon>Ascomycota</taxon>
        <taxon>Pezizomycotina</taxon>
        <taxon>Sordariomycetes</taxon>
        <taxon>Hypocreomycetidae</taxon>
        <taxon>Glomerellales</taxon>
        <taxon>Glomerellaceae</taxon>
        <taxon>Colletotrichum</taxon>
        <taxon>Colletotrichum gloeosporioides species complex</taxon>
    </lineage>
</organism>
<sequence>MLAATYDDFGFDSTLCTTAVKEMIVQRVVFVACFVSGYCETYDDEFMLKRLDIQRFEEIMYIFLGHSEDHTQMALLLLRLIASVDDEKSVCQFRQVDKHYTFADNLVTWGRLAGVSIQSDNGNFEAEKMARALFRTAVFANFETCPQYWITYYKDYVAEPIKVSPRKFFCT</sequence>
<evidence type="ECO:0000313" key="1">
    <source>
        <dbReference type="EMBL" id="KAK2778949.1"/>
    </source>
</evidence>
<dbReference type="EMBL" id="VYYT01000007">
    <property type="protein sequence ID" value="KAK2778949.1"/>
    <property type="molecule type" value="Genomic_DNA"/>
</dbReference>
<comment type="caution">
    <text evidence="1">The sequence shown here is derived from an EMBL/GenBank/DDBJ whole genome shotgun (WGS) entry which is preliminary data.</text>
</comment>
<name>A0AAD9YVX7_COLKA</name>
<gene>
    <name evidence="1" type="ORF">CKAH01_11540</name>
</gene>
<proteinExistence type="predicted"/>
<accession>A0AAD9YVX7</accession>
<keyword evidence="2" id="KW-1185">Reference proteome</keyword>
<protein>
    <submittedName>
        <fullName evidence="1">Uncharacterized protein</fullName>
    </submittedName>
</protein>
<reference evidence="1" key="1">
    <citation type="submission" date="2023-02" db="EMBL/GenBank/DDBJ databases">
        <title>Colletotrichum kahawae CIFC_Que2 genome sequencing and assembly.</title>
        <authorList>
            <person name="Baroncelli R."/>
        </authorList>
    </citation>
    <scope>NUCLEOTIDE SEQUENCE</scope>
    <source>
        <strain evidence="1">CIFC_Que2</strain>
    </source>
</reference>
<dbReference type="Proteomes" id="UP001281614">
    <property type="component" value="Unassembled WGS sequence"/>
</dbReference>
<dbReference type="AlphaFoldDB" id="A0AAD9YVX7"/>
<evidence type="ECO:0000313" key="2">
    <source>
        <dbReference type="Proteomes" id="UP001281614"/>
    </source>
</evidence>